<dbReference type="RefSeq" id="XP_020428228.1">
    <property type="nucleotide sequence ID" value="XM_020581441.1"/>
</dbReference>
<organism evidence="2 3">
    <name type="scientific">Heterostelium pallidum (strain ATCC 26659 / Pp 5 / PN500)</name>
    <name type="common">Cellular slime mold</name>
    <name type="synonym">Polysphondylium pallidum</name>
    <dbReference type="NCBI Taxonomy" id="670386"/>
    <lineage>
        <taxon>Eukaryota</taxon>
        <taxon>Amoebozoa</taxon>
        <taxon>Evosea</taxon>
        <taxon>Eumycetozoa</taxon>
        <taxon>Dictyostelia</taxon>
        <taxon>Acytosteliales</taxon>
        <taxon>Acytosteliaceae</taxon>
        <taxon>Heterostelium</taxon>
    </lineage>
</organism>
<dbReference type="FunCoup" id="D3BRR2">
    <property type="interactions" value="805"/>
</dbReference>
<evidence type="ECO:0000256" key="1">
    <source>
        <dbReference type="SAM" id="MobiDB-lite"/>
    </source>
</evidence>
<comment type="caution">
    <text evidence="2">The sequence shown here is derived from an EMBL/GenBank/DDBJ whole genome shotgun (WGS) entry which is preliminary data.</text>
</comment>
<feature type="compositionally biased region" description="Polar residues" evidence="1">
    <location>
        <begin position="22"/>
        <end position="41"/>
    </location>
</feature>
<gene>
    <name evidence="2" type="ORF">PPL_10673</name>
</gene>
<dbReference type="PANTHER" id="PTHR36337">
    <property type="entry name" value="OBSCURIN-LIKE PROTEIN"/>
    <property type="match status" value="1"/>
</dbReference>
<dbReference type="AlphaFoldDB" id="D3BRR2"/>
<feature type="compositionally biased region" description="Low complexity" evidence="1">
    <location>
        <begin position="42"/>
        <end position="84"/>
    </location>
</feature>
<keyword evidence="3" id="KW-1185">Reference proteome</keyword>
<dbReference type="STRING" id="670386.D3BRR2"/>
<dbReference type="InParanoid" id="D3BRR2"/>
<evidence type="ECO:0000313" key="2">
    <source>
        <dbReference type="EMBL" id="EFA76094.1"/>
    </source>
</evidence>
<name>D3BRR2_HETP5</name>
<feature type="compositionally biased region" description="Low complexity" evidence="1">
    <location>
        <begin position="1"/>
        <end position="17"/>
    </location>
</feature>
<feature type="region of interest" description="Disordered" evidence="1">
    <location>
        <begin position="1"/>
        <end position="86"/>
    </location>
</feature>
<proteinExistence type="predicted"/>
<dbReference type="OMA" id="FEYMEYP"/>
<protein>
    <submittedName>
        <fullName evidence="2">Uncharacterized protein</fullName>
    </submittedName>
</protein>
<accession>D3BRR2</accession>
<dbReference type="EMBL" id="ADBJ01000050">
    <property type="protein sequence ID" value="EFA76094.1"/>
    <property type="molecule type" value="Genomic_DNA"/>
</dbReference>
<dbReference type="GeneID" id="31366142"/>
<sequence>MINIDNINNNSNSSSGNRKQFEQQQQPTFPLRNEPTTIDSESTSPSTTIVSTTTTTTTTPPSTTTPTNINNNNNNNNSSSSTSSKYNVLNLSSPMATATTKKSIAGQNSSNNNADKYQKSNNKQYWCWLLKEYIRLGHAKSMNRVIKIIDQLESYPFSYFNNIYHDDQKSNTINSNRNNVISDKYMNDRYYYTYNNVDLVDIRRLSFPFLYIPNLLRQRSDLFQYFNKNFSFSNILYALSTANIESLLQPNYLPISKSVPIVPFLLTMVYLKLCVSKGEGLRAIVDALVDCRAKIHMIPAYEYPAIPLDVLLNSILLGHVRFIDWDPITSDLIKTEVYFNELFETLYLTGRDYLTLPSTNTNNNNNNNNKSTTLNSTLSLSPSLNNKSTTTTISSSTSTTSSSSPSNSNVISNSNSTTTTSTSTGTGSVKSSTSRSLPLLSIPSEDYNLKTIDIYLNDSRKIVYYNINKDSSTVSQLQEIMIVLESCLRLSLNWISKVTGIQGESLDKDSWWNKQPEQLNLSMKLWIGLMDRIFSEIIKDPNADKLRLIGLIWLGISISLDDESYPLFIHYINKYPDNLSDITKSTLIIKAIGFALIGVQTIEQTIELVGMMSSLWDNPIHQPNTPPTLEHAFLIYKTIHSVFNNKFKQQQTLQQHQQLQLENEIIDWTKVVCDEANNIFYHSNLIQSSKCKFIPSEQRKQMMSQIQEIFYTSVNQSNHLSKHQKIGVATAYSMSKIEPFQDKQACHNILKITLDVLLEEILGINCCLNEWLEKPSDISNLVIKKIESHRTAPIFTVLPSFVTSITTLILKQTYHSQEVSSIQRTLTPTLTGIVRCFSFLFTDIAKSLTPIDSVMGIEIFSQIGFITDDDIPIANLAIMSLVNNVSKSECAITRVVDKLPIYLTVPKDDSIACSKVVIYLHALENLITKVPHSLIINHIVPNLFEYMEYPNEKINKLSHMIMAKIFTIPDLQLTIKMVPKYLSIALRTFPTFTKITSIFTVLVSIIENNSPTNPVVLYSIKMLTDQVLNMMPQDKQKTSLNGSLSNLVHLLFSTLQFIDAQILKLVLVDIKDVIDKAPNFKIKTELCTLLLSEITEVKIDLLIFTFS</sequence>
<feature type="region of interest" description="Disordered" evidence="1">
    <location>
        <begin position="358"/>
        <end position="435"/>
    </location>
</feature>
<reference evidence="2 3" key="1">
    <citation type="journal article" date="2011" name="Genome Res.">
        <title>Phylogeny-wide analysis of social amoeba genomes highlights ancient origins for complex intercellular communication.</title>
        <authorList>
            <person name="Heidel A.J."/>
            <person name="Lawal H.M."/>
            <person name="Felder M."/>
            <person name="Schilde C."/>
            <person name="Helps N.R."/>
            <person name="Tunggal B."/>
            <person name="Rivero F."/>
            <person name="John U."/>
            <person name="Schleicher M."/>
            <person name="Eichinger L."/>
            <person name="Platzer M."/>
            <person name="Noegel A.A."/>
            <person name="Schaap P."/>
            <person name="Gloeckner G."/>
        </authorList>
    </citation>
    <scope>NUCLEOTIDE SEQUENCE [LARGE SCALE GENOMIC DNA]</scope>
    <source>
        <strain evidence="3">ATCC 26659 / Pp 5 / PN500</strain>
    </source>
</reference>
<dbReference type="PANTHER" id="PTHR36337:SF1">
    <property type="entry name" value="OBSCURIN-LIKE PROTEIN"/>
    <property type="match status" value="1"/>
</dbReference>
<evidence type="ECO:0000313" key="3">
    <source>
        <dbReference type="Proteomes" id="UP000001396"/>
    </source>
</evidence>
<dbReference type="Proteomes" id="UP000001396">
    <property type="component" value="Unassembled WGS sequence"/>
</dbReference>
<feature type="compositionally biased region" description="Low complexity" evidence="1">
    <location>
        <begin position="358"/>
        <end position="434"/>
    </location>
</feature>